<gene>
    <name evidence="1" type="ORF">LCGC14_1539040</name>
</gene>
<sequence>FLGIKGGQIKQSIHAQYFNLTIDNVLTSNSGREHLKNNFWGIGPLGGINTKWRVRNFGSNFFDFFGDFSLATMWGTWIYSDVYQNTASQTSSVNIKNSTLGALMFRGFMGIEWNVDFPAGKSHFATKLGYEMQIWLDQLRLATFQLQRLHGDLTLQGVTLNCRFDF</sequence>
<evidence type="ECO:0000313" key="1">
    <source>
        <dbReference type="EMBL" id="KKM60713.1"/>
    </source>
</evidence>
<protein>
    <submittedName>
        <fullName evidence="1">Uncharacterized protein</fullName>
    </submittedName>
</protein>
<reference evidence="1" key="1">
    <citation type="journal article" date="2015" name="Nature">
        <title>Complex archaea that bridge the gap between prokaryotes and eukaryotes.</title>
        <authorList>
            <person name="Spang A."/>
            <person name="Saw J.H."/>
            <person name="Jorgensen S.L."/>
            <person name="Zaremba-Niedzwiedzka K."/>
            <person name="Martijn J."/>
            <person name="Lind A.E."/>
            <person name="van Eijk R."/>
            <person name="Schleper C."/>
            <person name="Guy L."/>
            <person name="Ettema T.J."/>
        </authorList>
    </citation>
    <scope>NUCLEOTIDE SEQUENCE</scope>
</reference>
<dbReference type="InterPro" id="IPR007825">
    <property type="entry name" value="Major_OMP_Legionella"/>
</dbReference>
<dbReference type="Pfam" id="PF05150">
    <property type="entry name" value="Legionella_OMP"/>
    <property type="match status" value="1"/>
</dbReference>
<accession>A0A0F9ITS9</accession>
<comment type="caution">
    <text evidence="1">The sequence shown here is derived from an EMBL/GenBank/DDBJ whole genome shotgun (WGS) entry which is preliminary data.</text>
</comment>
<name>A0A0F9ITS9_9ZZZZ</name>
<feature type="non-terminal residue" evidence="1">
    <location>
        <position position="1"/>
    </location>
</feature>
<proteinExistence type="predicted"/>
<dbReference type="EMBL" id="LAZR01011626">
    <property type="protein sequence ID" value="KKM60713.1"/>
    <property type="molecule type" value="Genomic_DNA"/>
</dbReference>
<dbReference type="AlphaFoldDB" id="A0A0F9ITS9"/>
<organism evidence="1">
    <name type="scientific">marine sediment metagenome</name>
    <dbReference type="NCBI Taxonomy" id="412755"/>
    <lineage>
        <taxon>unclassified sequences</taxon>
        <taxon>metagenomes</taxon>
        <taxon>ecological metagenomes</taxon>
    </lineage>
</organism>